<dbReference type="STRING" id="1122133.SAMN02745157_4386"/>
<dbReference type="GO" id="GO:0022857">
    <property type="term" value="F:transmembrane transporter activity"/>
    <property type="evidence" value="ECO:0007669"/>
    <property type="project" value="InterPro"/>
</dbReference>
<dbReference type="InterPro" id="IPR050327">
    <property type="entry name" value="Proton-linked_MCT"/>
</dbReference>
<reference evidence="6 7" key="1">
    <citation type="submission" date="2016-11" db="EMBL/GenBank/DDBJ databases">
        <authorList>
            <person name="Jaros S."/>
            <person name="Januszkiewicz K."/>
            <person name="Wedrychowicz H."/>
        </authorList>
    </citation>
    <scope>NUCLEOTIDE SEQUENCE [LARGE SCALE GENOMIC DNA]</scope>
    <source>
        <strain evidence="6 7">DSM 19436</strain>
    </source>
</reference>
<feature type="transmembrane region" description="Helical" evidence="4">
    <location>
        <begin position="249"/>
        <end position="268"/>
    </location>
</feature>
<dbReference type="PANTHER" id="PTHR11360:SF308">
    <property type="entry name" value="BLL3089 PROTEIN"/>
    <property type="match status" value="1"/>
</dbReference>
<evidence type="ECO:0000256" key="2">
    <source>
        <dbReference type="ARBA" id="ARBA00022989"/>
    </source>
</evidence>
<dbReference type="SUPFAM" id="SSF103473">
    <property type="entry name" value="MFS general substrate transporter"/>
    <property type="match status" value="1"/>
</dbReference>
<accession>A0A1M5KGW9</accession>
<evidence type="ECO:0000256" key="3">
    <source>
        <dbReference type="ARBA" id="ARBA00023136"/>
    </source>
</evidence>
<dbReference type="InterPro" id="IPR011701">
    <property type="entry name" value="MFS"/>
</dbReference>
<name>A0A1M5KGW9_9HYPH</name>
<keyword evidence="1 4" id="KW-0812">Transmembrane</keyword>
<evidence type="ECO:0000256" key="4">
    <source>
        <dbReference type="SAM" id="Phobius"/>
    </source>
</evidence>
<feature type="transmembrane region" description="Helical" evidence="4">
    <location>
        <begin position="109"/>
        <end position="128"/>
    </location>
</feature>
<keyword evidence="2 4" id="KW-1133">Transmembrane helix</keyword>
<sequence length="412" mass="42254">MSVEAVRPGGRMVTISALGVTQILAWGSTYYLPAVLAKPIAVDTGWPLSYVVGGLSVGLFAAGVVSPRVGRLIQQHGGRRILAASVVLMALGLLTIGLAPSIIVYLAGWIIIGCGAGAGLYDAAFATLGRYYGYGARSAITTLTLFGGFASTICWPLSAFLAEQLGWRGACFVYAGIHLAFCLPILIVLLPRAEPLPLSSAEDSEAVPKAVVEPRHRRAFLLLAIILTTGGVIATMLGVQLLTLLQDRGLSLAAAVGLGALIGPAQVASRLFDMLVGKRFAPIFTLMAATLLIAAGIVALTAGLPAVAGALIVYGAGNGIWSIARGALPLAMFGPELYPVLMGRLAMPSLVAQALSPFVGALLLEYAGASSLLGVLAIVACVNVGLTLLLWRTGATRRVPASGAFAGGTIAQ</sequence>
<protein>
    <submittedName>
        <fullName evidence="6">Predicted arabinose efflux permease, MFS family</fullName>
    </submittedName>
</protein>
<keyword evidence="3 4" id="KW-0472">Membrane</keyword>
<dbReference type="InterPro" id="IPR020846">
    <property type="entry name" value="MFS_dom"/>
</dbReference>
<dbReference type="PROSITE" id="PS50850">
    <property type="entry name" value="MFS"/>
    <property type="match status" value="1"/>
</dbReference>
<feature type="transmembrane region" description="Helical" evidence="4">
    <location>
        <begin position="48"/>
        <end position="69"/>
    </location>
</feature>
<dbReference type="OrthoDB" id="7200137at2"/>
<dbReference type="EMBL" id="FQUP01000005">
    <property type="protein sequence ID" value="SHG51870.1"/>
    <property type="molecule type" value="Genomic_DNA"/>
</dbReference>
<feature type="domain" description="Major facilitator superfamily (MFS) profile" evidence="5">
    <location>
        <begin position="1"/>
        <end position="395"/>
    </location>
</feature>
<feature type="transmembrane region" description="Helical" evidence="4">
    <location>
        <begin position="12"/>
        <end position="36"/>
    </location>
</feature>
<gene>
    <name evidence="6" type="ORF">SAMN02745157_4386</name>
</gene>
<feature type="transmembrane region" description="Helical" evidence="4">
    <location>
        <begin position="167"/>
        <end position="190"/>
    </location>
</feature>
<evidence type="ECO:0000256" key="1">
    <source>
        <dbReference type="ARBA" id="ARBA00022692"/>
    </source>
</evidence>
<dbReference type="InterPro" id="IPR036259">
    <property type="entry name" value="MFS_trans_sf"/>
</dbReference>
<feature type="transmembrane region" description="Helical" evidence="4">
    <location>
        <begin position="140"/>
        <end position="161"/>
    </location>
</feature>
<evidence type="ECO:0000313" key="7">
    <source>
        <dbReference type="Proteomes" id="UP000184485"/>
    </source>
</evidence>
<dbReference type="Proteomes" id="UP000184485">
    <property type="component" value="Unassembled WGS sequence"/>
</dbReference>
<feature type="transmembrane region" description="Helical" evidence="4">
    <location>
        <begin position="370"/>
        <end position="391"/>
    </location>
</feature>
<feature type="transmembrane region" description="Helical" evidence="4">
    <location>
        <begin position="306"/>
        <end position="324"/>
    </location>
</feature>
<evidence type="ECO:0000259" key="5">
    <source>
        <dbReference type="PROSITE" id="PS50850"/>
    </source>
</evidence>
<feature type="transmembrane region" description="Helical" evidence="4">
    <location>
        <begin position="81"/>
        <end position="103"/>
    </location>
</feature>
<dbReference type="AlphaFoldDB" id="A0A1M5KGW9"/>
<organism evidence="6 7">
    <name type="scientific">Kaistia soli DSM 19436</name>
    <dbReference type="NCBI Taxonomy" id="1122133"/>
    <lineage>
        <taxon>Bacteria</taxon>
        <taxon>Pseudomonadati</taxon>
        <taxon>Pseudomonadota</taxon>
        <taxon>Alphaproteobacteria</taxon>
        <taxon>Hyphomicrobiales</taxon>
        <taxon>Kaistiaceae</taxon>
        <taxon>Kaistia</taxon>
    </lineage>
</organism>
<evidence type="ECO:0000313" key="6">
    <source>
        <dbReference type="EMBL" id="SHG51870.1"/>
    </source>
</evidence>
<dbReference type="Pfam" id="PF07690">
    <property type="entry name" value="MFS_1"/>
    <property type="match status" value="1"/>
</dbReference>
<keyword evidence="7" id="KW-1185">Reference proteome</keyword>
<feature type="transmembrane region" description="Helical" evidence="4">
    <location>
        <begin position="280"/>
        <end position="300"/>
    </location>
</feature>
<feature type="transmembrane region" description="Helical" evidence="4">
    <location>
        <begin position="219"/>
        <end position="243"/>
    </location>
</feature>
<dbReference type="PANTHER" id="PTHR11360">
    <property type="entry name" value="MONOCARBOXYLATE TRANSPORTER"/>
    <property type="match status" value="1"/>
</dbReference>
<dbReference type="Gene3D" id="1.20.1250.20">
    <property type="entry name" value="MFS general substrate transporter like domains"/>
    <property type="match status" value="1"/>
</dbReference>
<proteinExistence type="predicted"/>